<dbReference type="PANTHER" id="PTHR10127:SF793">
    <property type="entry name" value="ZINC METALLOPROTEINASE NAS-31"/>
    <property type="match status" value="1"/>
</dbReference>
<dbReference type="PIRSF" id="PIRSF036365">
    <property type="entry name" value="Astacin_nematoda"/>
    <property type="match status" value="1"/>
</dbReference>
<feature type="binding site" evidence="9">
    <location>
        <position position="175"/>
    </location>
    <ligand>
        <name>Zn(2+)</name>
        <dbReference type="ChEBI" id="CHEBI:29105"/>
        <note>catalytic</note>
    </ligand>
</feature>
<dbReference type="PROSITE" id="PS01186">
    <property type="entry name" value="EGF_2"/>
    <property type="match status" value="1"/>
</dbReference>
<accession>A0A016VXQ7</accession>
<evidence type="ECO:0000256" key="6">
    <source>
        <dbReference type="ARBA" id="ARBA00023157"/>
    </source>
</evidence>
<dbReference type="OrthoDB" id="5780917at2759"/>
<dbReference type="GO" id="GO:0006508">
    <property type="term" value="P:proteolysis"/>
    <property type="evidence" value="ECO:0007669"/>
    <property type="project" value="UniProtKB-KW"/>
</dbReference>
<keyword evidence="8" id="KW-0732">Signal</keyword>
<comment type="caution">
    <text evidence="11">The sequence shown here is derived from an EMBL/GenBank/DDBJ whole genome shotgun (WGS) entry which is preliminary data.</text>
</comment>
<evidence type="ECO:0000256" key="7">
    <source>
        <dbReference type="ARBA" id="ARBA00023180"/>
    </source>
</evidence>
<evidence type="ECO:0000256" key="4">
    <source>
        <dbReference type="ARBA" id="ARBA00022833"/>
    </source>
</evidence>
<dbReference type="PANTHER" id="PTHR10127">
    <property type="entry name" value="DISCOIDIN, CUB, EGF, LAMININ , AND ZINC METALLOPROTEASE DOMAIN CONTAINING"/>
    <property type="match status" value="1"/>
</dbReference>
<keyword evidence="2 8" id="KW-0964">Secreted</keyword>
<dbReference type="AlphaFoldDB" id="A0A016VXQ7"/>
<dbReference type="GO" id="GO:0018996">
    <property type="term" value="P:molting cycle, collagen and cuticulin-based cuticle"/>
    <property type="evidence" value="ECO:0007669"/>
    <property type="project" value="InterPro"/>
</dbReference>
<comment type="cofactor">
    <cofactor evidence="9">
        <name>Zn(2+)</name>
        <dbReference type="ChEBI" id="CHEBI:29105"/>
    </cofactor>
    <text evidence="9">Binds 1 zinc ion per subunit.</text>
</comment>
<dbReference type="Proteomes" id="UP000024635">
    <property type="component" value="Unassembled WGS sequence"/>
</dbReference>
<feature type="binding site" evidence="9">
    <location>
        <position position="165"/>
    </location>
    <ligand>
        <name>Zn(2+)</name>
        <dbReference type="ChEBI" id="CHEBI:29105"/>
        <note>catalytic</note>
    </ligand>
</feature>
<comment type="caution">
    <text evidence="9">Lacks conserved residue(s) required for the propagation of feature annotation.</text>
</comment>
<dbReference type="InterPro" id="IPR001506">
    <property type="entry name" value="Peptidase_M12A"/>
</dbReference>
<dbReference type="GO" id="GO:0008270">
    <property type="term" value="F:zinc ion binding"/>
    <property type="evidence" value="ECO:0007669"/>
    <property type="project" value="UniProtKB-UniRule"/>
</dbReference>
<dbReference type="EMBL" id="JARK01001339">
    <property type="protein sequence ID" value="EYC32081.1"/>
    <property type="molecule type" value="Genomic_DNA"/>
</dbReference>
<protein>
    <recommendedName>
        <fullName evidence="8">Zinc metalloproteinase</fullName>
    </recommendedName>
</protein>
<keyword evidence="3 9" id="KW-0479">Metal-binding</keyword>
<name>A0A016VXQ7_9BILA</name>
<dbReference type="InterPro" id="IPR024079">
    <property type="entry name" value="MetalloPept_cat_dom_sf"/>
</dbReference>
<keyword evidence="4 9" id="KW-0862">Zinc</keyword>
<evidence type="ECO:0000256" key="2">
    <source>
        <dbReference type="ARBA" id="ARBA00022525"/>
    </source>
</evidence>
<keyword evidence="12" id="KW-1185">Reference proteome</keyword>
<keyword evidence="7" id="KW-0325">Glycoprotein</keyword>
<keyword evidence="9" id="KW-0645">Protease</keyword>
<gene>
    <name evidence="11" type="primary">Acey_s0003.g1388</name>
    <name evidence="11" type="ORF">Y032_0003g1388</name>
</gene>
<dbReference type="GO" id="GO:0004222">
    <property type="term" value="F:metalloendopeptidase activity"/>
    <property type="evidence" value="ECO:0007669"/>
    <property type="project" value="UniProtKB-UniRule"/>
</dbReference>
<evidence type="ECO:0000313" key="11">
    <source>
        <dbReference type="EMBL" id="EYC32081.1"/>
    </source>
</evidence>
<dbReference type="SUPFAM" id="SSF55486">
    <property type="entry name" value="Metalloproteases ('zincins'), catalytic domain"/>
    <property type="match status" value="1"/>
</dbReference>
<evidence type="ECO:0000313" key="12">
    <source>
        <dbReference type="Proteomes" id="UP000024635"/>
    </source>
</evidence>
<keyword evidence="5 9" id="KW-0482">Metalloprotease</keyword>
<comment type="subcellular location">
    <subcellularLocation>
        <location evidence="1 8">Secreted</location>
    </subcellularLocation>
</comment>
<dbReference type="Gene3D" id="3.40.390.10">
    <property type="entry name" value="Collagenase (Catalytic Domain)"/>
    <property type="match status" value="1"/>
</dbReference>
<reference evidence="12" key="1">
    <citation type="journal article" date="2015" name="Nat. Genet.">
        <title>The genome and transcriptome of the zoonotic hookworm Ancylostoma ceylanicum identify infection-specific gene families.</title>
        <authorList>
            <person name="Schwarz E.M."/>
            <person name="Hu Y."/>
            <person name="Antoshechkin I."/>
            <person name="Miller M.M."/>
            <person name="Sternberg P.W."/>
            <person name="Aroian R.V."/>
        </authorList>
    </citation>
    <scope>NUCLEOTIDE SEQUENCE</scope>
    <source>
        <strain evidence="12">HY135</strain>
    </source>
</reference>
<evidence type="ECO:0000256" key="9">
    <source>
        <dbReference type="PROSITE-ProRule" id="PRU01211"/>
    </source>
</evidence>
<dbReference type="SMART" id="SM00235">
    <property type="entry name" value="ZnMc"/>
    <property type="match status" value="1"/>
</dbReference>
<keyword evidence="6" id="KW-1015">Disulfide bond</keyword>
<evidence type="ECO:0000256" key="3">
    <source>
        <dbReference type="ARBA" id="ARBA00022723"/>
    </source>
</evidence>
<evidence type="ECO:0000259" key="10">
    <source>
        <dbReference type="PROSITE" id="PS51864"/>
    </source>
</evidence>
<feature type="active site" evidence="9">
    <location>
        <position position="166"/>
    </location>
</feature>
<dbReference type="PROSITE" id="PS51864">
    <property type="entry name" value="ASTACIN"/>
    <property type="match status" value="1"/>
</dbReference>
<dbReference type="STRING" id="53326.A0A016VXQ7"/>
<dbReference type="InterPro" id="IPR000742">
    <property type="entry name" value="EGF"/>
</dbReference>
<feature type="binding site" evidence="9">
    <location>
        <position position="169"/>
    </location>
    <ligand>
        <name>Zn(2+)</name>
        <dbReference type="ChEBI" id="CHEBI:29105"/>
        <note>catalytic</note>
    </ligand>
</feature>
<dbReference type="InterPro" id="IPR006026">
    <property type="entry name" value="Peptidase_Metallo"/>
</dbReference>
<dbReference type="GO" id="GO:0005576">
    <property type="term" value="C:extracellular region"/>
    <property type="evidence" value="ECO:0007669"/>
    <property type="project" value="UniProtKB-SubCell"/>
</dbReference>
<dbReference type="Pfam" id="PF01400">
    <property type="entry name" value="Astacin"/>
    <property type="match status" value="2"/>
</dbReference>
<evidence type="ECO:0000256" key="8">
    <source>
        <dbReference type="PIRNR" id="PIRNR036365"/>
    </source>
</evidence>
<feature type="chain" id="PRO_5015024156" description="Zinc metalloproteinase" evidence="8">
    <location>
        <begin position="21"/>
        <end position="457"/>
    </location>
</feature>
<keyword evidence="9" id="KW-0378">Hydrolase</keyword>
<sequence length="457" mass="51277">MPEFFLIALCAGLATFVVSAANEVGRGEEGLNRRKRQVYKDTYATQSGTNSVKYIFDSSVNETMRKMFAEATGHWQNGTCLSFEEIPLEKKTQGENVTLLQYIKYYYQLAIKSRHVNRSSNFAEFEGMLVTMADDGYGYCNTAGTGRKHIIYLGQSCETVSGIVHEIGHALGLPHAQNRRDRDSYISIDYDNLRKEFDELYSDSDYETDPSEDDPPKLTFDEYRQQFAMMSEAESVNYSVPYDLGGIMQHAAYPAMMPRDPNYHRTMGSPFVSFADILLVNAHYNCSDICRGRTPPKCHNNGFQDPRNCNKCVCPGGYGGPLCQEKPEGCGIEINAKTSDEWTEIKLETLNSDNNGKYNICTSSIKAKTNDTEIHVKLVSITGGLEERDAAGCVPAGIEIKTNSDQRLTGYRFCSKDDKNVELNSSLFFVPIITYSNHPAAMSFTLKYRAVPTNKRN</sequence>
<feature type="domain" description="Peptidase M12A" evidence="10">
    <location>
        <begin position="37"/>
        <end position="287"/>
    </location>
</feature>
<feature type="signal peptide" evidence="8">
    <location>
        <begin position="1"/>
        <end position="20"/>
    </location>
</feature>
<proteinExistence type="predicted"/>
<evidence type="ECO:0000256" key="1">
    <source>
        <dbReference type="ARBA" id="ARBA00004613"/>
    </source>
</evidence>
<organism evidence="11 12">
    <name type="scientific">Ancylostoma ceylanicum</name>
    <dbReference type="NCBI Taxonomy" id="53326"/>
    <lineage>
        <taxon>Eukaryota</taxon>
        <taxon>Metazoa</taxon>
        <taxon>Ecdysozoa</taxon>
        <taxon>Nematoda</taxon>
        <taxon>Chromadorea</taxon>
        <taxon>Rhabditida</taxon>
        <taxon>Rhabditina</taxon>
        <taxon>Rhabditomorpha</taxon>
        <taxon>Strongyloidea</taxon>
        <taxon>Ancylostomatidae</taxon>
        <taxon>Ancylostomatinae</taxon>
        <taxon>Ancylostoma</taxon>
    </lineage>
</organism>
<dbReference type="InterPro" id="IPR017050">
    <property type="entry name" value="Metallopeptidase_nem"/>
</dbReference>
<evidence type="ECO:0000256" key="5">
    <source>
        <dbReference type="ARBA" id="ARBA00023049"/>
    </source>
</evidence>